<evidence type="ECO:0000313" key="3">
    <source>
        <dbReference type="EMBL" id="TCC22344.1"/>
    </source>
</evidence>
<accession>A0A4R0I5F3</accession>
<evidence type="ECO:0000256" key="1">
    <source>
        <dbReference type="SAM" id="Phobius"/>
    </source>
</evidence>
<dbReference type="PANTHER" id="PTHR42736:SF1">
    <property type="entry name" value="PROTEIN-GLUTAMINE GAMMA-GLUTAMYLTRANSFERASE"/>
    <property type="match status" value="1"/>
</dbReference>
<dbReference type="SMART" id="SM00460">
    <property type="entry name" value="TGc"/>
    <property type="match status" value="1"/>
</dbReference>
<dbReference type="Proteomes" id="UP000292695">
    <property type="component" value="Unassembled WGS sequence"/>
</dbReference>
<dbReference type="InterPro" id="IPR002931">
    <property type="entry name" value="Transglutaminase-like"/>
</dbReference>
<feature type="transmembrane region" description="Helical" evidence="1">
    <location>
        <begin position="189"/>
        <end position="209"/>
    </location>
</feature>
<dbReference type="OrthoDB" id="9804023at2"/>
<feature type="transmembrane region" description="Helical" evidence="1">
    <location>
        <begin position="54"/>
        <end position="72"/>
    </location>
</feature>
<proteinExistence type="predicted"/>
<feature type="transmembrane region" description="Helical" evidence="1">
    <location>
        <begin position="160"/>
        <end position="177"/>
    </location>
</feature>
<sequence>MSRRQTIAVLAAVLVGGLCFGPVFGLRNLWLPVGAVCLITFVVTEICRHWLAAWRPILIVLGGLLAVTETVLRATTVAGLPTAASIRALGDGLTGWRLTLESTWPARPDPELVVFVPLLTLIACLLAIELLDRTPPLVALVPGLGVIGASQLYIAADGWSAVLIAAALGLIVVALLIPDNLEYRRIAPWVATGVVTVAAIVCGLVVSTIDPAGRTPYSLQKVQSATAPGVRQTSPLDELASRLSARERDEVVFKYTASTPVDRWRQVALDDFDGANWTTDHPFLRMGSEVGSDVTVPTSLESASVQLEDLDGPWLPSQLLPATVSGVTDPQVEPIGGTLMASGRPDDYQLTWRKPDIDAQYLLDAGIDGDVMNRLSDLPPVPPEIASIDPLRGKRATFATAIALEKYLRQHYTLAVGENLPTGYGWPQLKSFLLDEKPGGAQAETKQPGTSAQFAAAYVVLARLNGIPARLVVGFRAPAKPEADGYYTVRNSDAFAWPEVAVDGLGWWPLDPAEDAATGKTTVAGSIDDITSQARAAVPPVEKIKDPEVPPQTDRDGDTGRPILPPISLTAVFAVSAGLLLLWLVGVPLLKLVRSAQRRRRGGSAAVVGAWAEARDRLRAHGVPVTAGMTVRDLAEAAKELPETAGGLTRVAQAVDHALWSGGATTPEVQNDAWTGVRELRKALRGRPWVDRFQASLELRTLFTR</sequence>
<dbReference type="EMBL" id="SJKA01000018">
    <property type="protein sequence ID" value="TCC22344.1"/>
    <property type="molecule type" value="Genomic_DNA"/>
</dbReference>
<dbReference type="SUPFAM" id="SSF54001">
    <property type="entry name" value="Cysteine proteinases"/>
    <property type="match status" value="1"/>
</dbReference>
<gene>
    <name evidence="3" type="ORF">E0H50_34775</name>
</gene>
<keyword evidence="1" id="KW-0812">Transmembrane</keyword>
<evidence type="ECO:0000259" key="2">
    <source>
        <dbReference type="SMART" id="SM00460"/>
    </source>
</evidence>
<comment type="caution">
    <text evidence="3">The sequence shown here is derived from an EMBL/GenBank/DDBJ whole genome shotgun (WGS) entry which is preliminary data.</text>
</comment>
<keyword evidence="4" id="KW-1185">Reference proteome</keyword>
<protein>
    <submittedName>
        <fullName evidence="3">DUF4129 domain-containing protein</fullName>
    </submittedName>
</protein>
<feature type="transmembrane region" description="Helical" evidence="1">
    <location>
        <begin position="137"/>
        <end position="154"/>
    </location>
</feature>
<dbReference type="Pfam" id="PF13559">
    <property type="entry name" value="DUF4129"/>
    <property type="match status" value="1"/>
</dbReference>
<name>A0A4R0I5F3_9ACTN</name>
<dbReference type="PANTHER" id="PTHR42736">
    <property type="entry name" value="PROTEIN-GLUTAMINE GAMMA-GLUTAMYLTRANSFERASE"/>
    <property type="match status" value="1"/>
</dbReference>
<evidence type="ECO:0000313" key="4">
    <source>
        <dbReference type="Proteomes" id="UP000292695"/>
    </source>
</evidence>
<dbReference type="Pfam" id="PF11992">
    <property type="entry name" value="TgpA_N"/>
    <property type="match status" value="1"/>
</dbReference>
<feature type="transmembrane region" description="Helical" evidence="1">
    <location>
        <begin position="29"/>
        <end position="47"/>
    </location>
</feature>
<feature type="transmembrane region" description="Helical" evidence="1">
    <location>
        <begin position="571"/>
        <end position="593"/>
    </location>
</feature>
<dbReference type="RefSeq" id="WP_131295255.1">
    <property type="nucleotide sequence ID" value="NZ_SJKA01000018.1"/>
</dbReference>
<keyword evidence="1" id="KW-1133">Transmembrane helix</keyword>
<reference evidence="3 4" key="1">
    <citation type="submission" date="2019-02" db="EMBL/GenBank/DDBJ databases">
        <title>Kribbella capetownensis sp. nov. and Kribbella speibonae sp. nov., isolated from soil.</title>
        <authorList>
            <person name="Curtis S.M."/>
            <person name="Norton I."/>
            <person name="Everest G.J."/>
            <person name="Meyers P.R."/>
        </authorList>
    </citation>
    <scope>NUCLEOTIDE SEQUENCE [LARGE SCALE GENOMIC DNA]</scope>
    <source>
        <strain evidence="3 4">DSM 27082</strain>
    </source>
</reference>
<dbReference type="InterPro" id="IPR052901">
    <property type="entry name" value="Bact_TGase-like"/>
</dbReference>
<dbReference type="InterPro" id="IPR025403">
    <property type="entry name" value="TgpA-like_C"/>
</dbReference>
<dbReference type="InterPro" id="IPR021878">
    <property type="entry name" value="TgpA_N"/>
</dbReference>
<feature type="transmembrane region" description="Helical" evidence="1">
    <location>
        <begin position="112"/>
        <end position="130"/>
    </location>
</feature>
<feature type="domain" description="Transglutaminase-like" evidence="2">
    <location>
        <begin position="443"/>
        <end position="514"/>
    </location>
</feature>
<organism evidence="3 4">
    <name type="scientific">Kribbella sindirgiensis</name>
    <dbReference type="NCBI Taxonomy" id="1124744"/>
    <lineage>
        <taxon>Bacteria</taxon>
        <taxon>Bacillati</taxon>
        <taxon>Actinomycetota</taxon>
        <taxon>Actinomycetes</taxon>
        <taxon>Propionibacteriales</taxon>
        <taxon>Kribbellaceae</taxon>
        <taxon>Kribbella</taxon>
    </lineage>
</organism>
<dbReference type="Gene3D" id="3.10.620.30">
    <property type="match status" value="1"/>
</dbReference>
<keyword evidence="1" id="KW-0472">Membrane</keyword>
<dbReference type="InterPro" id="IPR038765">
    <property type="entry name" value="Papain-like_cys_pep_sf"/>
</dbReference>
<dbReference type="Pfam" id="PF01841">
    <property type="entry name" value="Transglut_core"/>
    <property type="match status" value="1"/>
</dbReference>
<dbReference type="AlphaFoldDB" id="A0A4R0I5F3"/>